<name>A0A0E9U6I9_ANGAN</name>
<reference evidence="1" key="2">
    <citation type="journal article" date="2015" name="Fish Shellfish Immunol.">
        <title>Early steps in the European eel (Anguilla anguilla)-Vibrio vulnificus interaction in the gills: Role of the RtxA13 toxin.</title>
        <authorList>
            <person name="Callol A."/>
            <person name="Pajuelo D."/>
            <person name="Ebbesson L."/>
            <person name="Teles M."/>
            <person name="MacKenzie S."/>
            <person name="Amaro C."/>
        </authorList>
    </citation>
    <scope>NUCLEOTIDE SEQUENCE</scope>
</reference>
<organism evidence="1">
    <name type="scientific">Anguilla anguilla</name>
    <name type="common">European freshwater eel</name>
    <name type="synonym">Muraena anguilla</name>
    <dbReference type="NCBI Taxonomy" id="7936"/>
    <lineage>
        <taxon>Eukaryota</taxon>
        <taxon>Metazoa</taxon>
        <taxon>Chordata</taxon>
        <taxon>Craniata</taxon>
        <taxon>Vertebrata</taxon>
        <taxon>Euteleostomi</taxon>
        <taxon>Actinopterygii</taxon>
        <taxon>Neopterygii</taxon>
        <taxon>Teleostei</taxon>
        <taxon>Anguilliformes</taxon>
        <taxon>Anguillidae</taxon>
        <taxon>Anguilla</taxon>
    </lineage>
</organism>
<reference evidence="1" key="1">
    <citation type="submission" date="2014-11" db="EMBL/GenBank/DDBJ databases">
        <authorList>
            <person name="Amaro Gonzalez C."/>
        </authorList>
    </citation>
    <scope>NUCLEOTIDE SEQUENCE</scope>
</reference>
<accession>A0A0E9U6I9</accession>
<proteinExistence type="predicted"/>
<evidence type="ECO:0000313" key="1">
    <source>
        <dbReference type="EMBL" id="JAH60750.1"/>
    </source>
</evidence>
<dbReference type="EMBL" id="GBXM01049635">
    <property type="protein sequence ID" value="JAH58942.1"/>
    <property type="molecule type" value="Transcribed_RNA"/>
</dbReference>
<dbReference type="AlphaFoldDB" id="A0A0E9U6I9"/>
<protein>
    <submittedName>
        <fullName evidence="1">Uncharacterized protein</fullName>
    </submittedName>
</protein>
<sequence>MKLFLYCIERFHYSELLNGECWRLLLVERTVCN</sequence>
<dbReference type="EMBL" id="GBXM01047827">
    <property type="protein sequence ID" value="JAH60750.1"/>
    <property type="molecule type" value="Transcribed_RNA"/>
</dbReference>